<evidence type="ECO:0000256" key="3">
    <source>
        <dbReference type="ARBA" id="ARBA00022448"/>
    </source>
</evidence>
<dbReference type="eggNOG" id="COG1538">
    <property type="taxonomic scope" value="Bacteria"/>
</dbReference>
<evidence type="ECO:0000256" key="4">
    <source>
        <dbReference type="ARBA" id="ARBA00022452"/>
    </source>
</evidence>
<keyword evidence="5" id="KW-0812">Transmembrane</keyword>
<organism evidence="9 10">
    <name type="scientific">Opitutus terrae (strain DSM 11246 / JCM 15787 / PB90-1)</name>
    <dbReference type="NCBI Taxonomy" id="452637"/>
    <lineage>
        <taxon>Bacteria</taxon>
        <taxon>Pseudomonadati</taxon>
        <taxon>Verrucomicrobiota</taxon>
        <taxon>Opitutia</taxon>
        <taxon>Opitutales</taxon>
        <taxon>Opitutaceae</taxon>
        <taxon>Opitutus</taxon>
    </lineage>
</organism>
<dbReference type="GO" id="GO:1990281">
    <property type="term" value="C:efflux pump complex"/>
    <property type="evidence" value="ECO:0007669"/>
    <property type="project" value="TreeGrafter"/>
</dbReference>
<keyword evidence="6" id="KW-0472">Membrane</keyword>
<name>B1ZZQ5_OPITP</name>
<evidence type="ECO:0000313" key="9">
    <source>
        <dbReference type="EMBL" id="ACB77241.1"/>
    </source>
</evidence>
<dbReference type="Pfam" id="PF02321">
    <property type="entry name" value="OEP"/>
    <property type="match status" value="1"/>
</dbReference>
<evidence type="ECO:0000256" key="7">
    <source>
        <dbReference type="ARBA" id="ARBA00023237"/>
    </source>
</evidence>
<keyword evidence="8" id="KW-0175">Coiled coil</keyword>
<comment type="similarity">
    <text evidence="2">Belongs to the outer membrane factor (OMF) (TC 1.B.17) family.</text>
</comment>
<sequence length="547" mass="60291">MHTLRPVSELEIAAGAVIVSPEKFVAMGTPRPDFLGFGRNVLSSSIQSVLVTRKSGWAPRWIPTGAPAHSVNIVTFINLRFCRVRYLALLFGAVGFVRAEIRPDAGSGSNGQPAPVAGATASDEWTLDRAVARALEANPDLLLAKHEFERQEGARLQLVARMLPQLSASASANERARGLIDRSPGERNIPPSAQTAVALYSYDMRVEVRQLVFDGLASWHQVKRQQLLKKQAYLVLRNTVARTISQVRQGLDAIQLRTSTVAAEKRRVEEYIQLVEWTSRKQAEGEVPEFELLRAEAEAEGARADLAEARRALGAAEQSFRRLLQLPDSKQPVRVAGEFTARPFDLPFEEALGEARANRPDLEAAAVAVAAAKATERAEVGNWLPTVEAFASYGERSSYYNSGIRLDGWTYGVMGEWNLFEGGASRGRRMAARAERRSAETRLAETEHGVVSKLHELYEGLAQARVAMEAQQKSVDMASRAARDARRLYEEGQASLEQVLQATMTLRRAETRLGESIYTQNAMIAEIEFSVGGQIRDSIAVPDTWKP</sequence>
<evidence type="ECO:0000256" key="6">
    <source>
        <dbReference type="ARBA" id="ARBA00023136"/>
    </source>
</evidence>
<gene>
    <name evidence="9" type="ordered locus">Oter_3967</name>
</gene>
<dbReference type="GO" id="GO:0015562">
    <property type="term" value="F:efflux transmembrane transporter activity"/>
    <property type="evidence" value="ECO:0007669"/>
    <property type="project" value="InterPro"/>
</dbReference>
<dbReference type="EMBL" id="CP001032">
    <property type="protein sequence ID" value="ACB77241.1"/>
    <property type="molecule type" value="Genomic_DNA"/>
</dbReference>
<dbReference type="Proteomes" id="UP000007013">
    <property type="component" value="Chromosome"/>
</dbReference>
<protein>
    <submittedName>
        <fullName evidence="9">Outer membrane efflux protein</fullName>
    </submittedName>
</protein>
<dbReference type="AlphaFoldDB" id="B1ZZQ5"/>
<evidence type="ECO:0000256" key="5">
    <source>
        <dbReference type="ARBA" id="ARBA00022692"/>
    </source>
</evidence>
<evidence type="ECO:0000256" key="8">
    <source>
        <dbReference type="SAM" id="Coils"/>
    </source>
</evidence>
<dbReference type="GO" id="GO:0009279">
    <property type="term" value="C:cell outer membrane"/>
    <property type="evidence" value="ECO:0007669"/>
    <property type="project" value="UniProtKB-SubCell"/>
</dbReference>
<accession>B1ZZQ5</accession>
<keyword evidence="7" id="KW-0998">Cell outer membrane</keyword>
<dbReference type="KEGG" id="ote:Oter_3967"/>
<keyword evidence="4" id="KW-1134">Transmembrane beta strand</keyword>
<dbReference type="SUPFAM" id="SSF56954">
    <property type="entry name" value="Outer membrane efflux proteins (OEP)"/>
    <property type="match status" value="1"/>
</dbReference>
<dbReference type="PANTHER" id="PTHR30026">
    <property type="entry name" value="OUTER MEMBRANE PROTEIN TOLC"/>
    <property type="match status" value="1"/>
</dbReference>
<keyword evidence="10" id="KW-1185">Reference proteome</keyword>
<dbReference type="Gene3D" id="1.20.1600.10">
    <property type="entry name" value="Outer membrane efflux proteins (OEP)"/>
    <property type="match status" value="1"/>
</dbReference>
<proteinExistence type="inferred from homology"/>
<dbReference type="PANTHER" id="PTHR30026:SF20">
    <property type="entry name" value="OUTER MEMBRANE PROTEIN TOLC"/>
    <property type="match status" value="1"/>
</dbReference>
<feature type="coiled-coil region" evidence="8">
    <location>
        <begin position="280"/>
        <end position="319"/>
    </location>
</feature>
<dbReference type="STRING" id="452637.Oter_3967"/>
<evidence type="ECO:0000256" key="2">
    <source>
        <dbReference type="ARBA" id="ARBA00007613"/>
    </source>
</evidence>
<keyword evidence="3" id="KW-0813">Transport</keyword>
<dbReference type="GO" id="GO:0015288">
    <property type="term" value="F:porin activity"/>
    <property type="evidence" value="ECO:0007669"/>
    <property type="project" value="TreeGrafter"/>
</dbReference>
<dbReference type="InterPro" id="IPR003423">
    <property type="entry name" value="OMP_efflux"/>
</dbReference>
<comment type="subcellular location">
    <subcellularLocation>
        <location evidence="1">Cell outer membrane</location>
    </subcellularLocation>
</comment>
<evidence type="ECO:0000313" key="10">
    <source>
        <dbReference type="Proteomes" id="UP000007013"/>
    </source>
</evidence>
<dbReference type="InterPro" id="IPR051906">
    <property type="entry name" value="TolC-like"/>
</dbReference>
<evidence type="ECO:0000256" key="1">
    <source>
        <dbReference type="ARBA" id="ARBA00004442"/>
    </source>
</evidence>
<reference evidence="9 10" key="1">
    <citation type="journal article" date="2011" name="J. Bacteriol.">
        <title>Genome sequence of the verrucomicrobium Opitutus terrae PB90-1, an abundant inhabitant of rice paddy soil ecosystems.</title>
        <authorList>
            <person name="van Passel M.W."/>
            <person name="Kant R."/>
            <person name="Palva A."/>
            <person name="Copeland A."/>
            <person name="Lucas S."/>
            <person name="Lapidus A."/>
            <person name="Glavina del Rio T."/>
            <person name="Pitluck S."/>
            <person name="Goltsman E."/>
            <person name="Clum A."/>
            <person name="Sun H."/>
            <person name="Schmutz J."/>
            <person name="Larimer F.W."/>
            <person name="Land M.L."/>
            <person name="Hauser L."/>
            <person name="Kyrpides N."/>
            <person name="Mikhailova N."/>
            <person name="Richardson P.P."/>
            <person name="Janssen P.H."/>
            <person name="de Vos W.M."/>
            <person name="Smidt H."/>
        </authorList>
    </citation>
    <scope>NUCLEOTIDE SEQUENCE [LARGE SCALE GENOMIC DNA]</scope>
    <source>
        <strain evidence="10">DSM 11246 / JCM 15787 / PB90-1</strain>
    </source>
</reference>
<dbReference type="HOGENOM" id="CLU_497672_0_0_0"/>